<dbReference type="RefSeq" id="WP_166046658.1">
    <property type="nucleotide sequence ID" value="NZ_JAAMPJ010000004.1"/>
</dbReference>
<dbReference type="InterPro" id="IPR013783">
    <property type="entry name" value="Ig-like_fold"/>
</dbReference>
<dbReference type="InterPro" id="IPR018905">
    <property type="entry name" value="A-galactase_NEW3"/>
</dbReference>
<dbReference type="InterPro" id="IPR017853">
    <property type="entry name" value="GH"/>
</dbReference>
<evidence type="ECO:0000256" key="1">
    <source>
        <dbReference type="ARBA" id="ARBA00022801"/>
    </source>
</evidence>
<dbReference type="InterPro" id="IPR038637">
    <property type="entry name" value="NPCBM_sf"/>
</dbReference>
<comment type="caution">
    <text evidence="5">The sequence shown here is derived from an EMBL/GenBank/DDBJ whole genome shotgun (WGS) entry which is preliminary data.</text>
</comment>
<keyword evidence="1" id="KW-0378">Hydrolase</keyword>
<keyword evidence="3" id="KW-0732">Signal</keyword>
<dbReference type="InterPro" id="IPR029486">
    <property type="entry name" value="GH97_N"/>
</dbReference>
<keyword evidence="6" id="KW-1185">Reference proteome</keyword>
<dbReference type="InterPro" id="IPR013785">
    <property type="entry name" value="Aldolase_TIM"/>
</dbReference>
<protein>
    <recommendedName>
        <fullName evidence="4">Glycosyl hydrolase family 98 putative carbohydrate-binding module domain-containing protein</fullName>
    </recommendedName>
</protein>
<evidence type="ECO:0000313" key="6">
    <source>
        <dbReference type="Proteomes" id="UP000481360"/>
    </source>
</evidence>
<evidence type="ECO:0000256" key="2">
    <source>
        <dbReference type="ARBA" id="ARBA00023295"/>
    </source>
</evidence>
<reference evidence="5 6" key="1">
    <citation type="submission" date="2020-03" db="EMBL/GenBank/DDBJ databases">
        <title>Isolation and identification of active actinomycetes.</title>
        <authorList>
            <person name="Sun X."/>
        </authorList>
    </citation>
    <scope>NUCLEOTIDE SEQUENCE [LARGE SCALE GENOMIC DNA]</scope>
    <source>
        <strain evidence="5 6">NEAU-D13</strain>
    </source>
</reference>
<dbReference type="Gene3D" id="2.60.40.1180">
    <property type="entry name" value="Golgi alpha-mannosidase II"/>
    <property type="match status" value="1"/>
</dbReference>
<feature type="chain" id="PRO_5029019131" description="Glycosyl hydrolase family 98 putative carbohydrate-binding module domain-containing protein" evidence="3">
    <location>
        <begin position="23"/>
        <end position="838"/>
    </location>
</feature>
<dbReference type="SUPFAM" id="SSF51445">
    <property type="entry name" value="(Trans)glycosidases"/>
    <property type="match status" value="1"/>
</dbReference>
<dbReference type="GO" id="GO:0030246">
    <property type="term" value="F:carbohydrate binding"/>
    <property type="evidence" value="ECO:0007669"/>
    <property type="project" value="InterPro"/>
</dbReference>
<dbReference type="InterPro" id="IPR014718">
    <property type="entry name" value="GH-type_carb-bd"/>
</dbReference>
<dbReference type="Proteomes" id="UP000481360">
    <property type="component" value="Unassembled WGS sequence"/>
</dbReference>
<dbReference type="EMBL" id="JAAMPJ010000004">
    <property type="protein sequence ID" value="NGY60651.1"/>
    <property type="molecule type" value="Genomic_DNA"/>
</dbReference>
<gene>
    <name evidence="5" type="ORF">G7043_17110</name>
</gene>
<dbReference type="Pfam" id="PF14509">
    <property type="entry name" value="GH97_C"/>
    <property type="match status" value="1"/>
</dbReference>
<evidence type="ECO:0000259" key="4">
    <source>
        <dbReference type="SMART" id="SM00776"/>
    </source>
</evidence>
<dbReference type="Pfam" id="PF08305">
    <property type="entry name" value="NPCBM"/>
    <property type="match status" value="1"/>
</dbReference>
<organism evidence="5 6">
    <name type="scientific">Lentzea alba</name>
    <dbReference type="NCBI Taxonomy" id="2714351"/>
    <lineage>
        <taxon>Bacteria</taxon>
        <taxon>Bacillati</taxon>
        <taxon>Actinomycetota</taxon>
        <taxon>Actinomycetes</taxon>
        <taxon>Pseudonocardiales</taxon>
        <taxon>Pseudonocardiaceae</taxon>
        <taxon>Lentzea</taxon>
    </lineage>
</organism>
<dbReference type="InterPro" id="IPR013222">
    <property type="entry name" value="Glyco_hyd_98_carb-bd"/>
</dbReference>
<dbReference type="Gene3D" id="2.60.120.1060">
    <property type="entry name" value="NPCBM/NEW2 domain"/>
    <property type="match status" value="1"/>
</dbReference>
<dbReference type="PANTHER" id="PTHR35803:SF2">
    <property type="entry name" value="RETAINING ALPHA-GALACTOSIDASE"/>
    <property type="match status" value="1"/>
</dbReference>
<dbReference type="PANTHER" id="PTHR35803">
    <property type="entry name" value="GLUCAN 1,4-ALPHA-GLUCOSIDASE SUSB-RELATED"/>
    <property type="match status" value="1"/>
</dbReference>
<dbReference type="InterPro" id="IPR029483">
    <property type="entry name" value="GH97_C"/>
</dbReference>
<dbReference type="Gene3D" id="2.70.98.10">
    <property type="match status" value="1"/>
</dbReference>
<feature type="domain" description="Glycosyl hydrolase family 98 putative carbohydrate-binding module" evidence="4">
    <location>
        <begin position="697"/>
        <end position="838"/>
    </location>
</feature>
<evidence type="ECO:0000313" key="5">
    <source>
        <dbReference type="EMBL" id="NGY60651.1"/>
    </source>
</evidence>
<dbReference type="GO" id="GO:0016798">
    <property type="term" value="F:hydrolase activity, acting on glycosyl bonds"/>
    <property type="evidence" value="ECO:0007669"/>
    <property type="project" value="UniProtKB-KW"/>
</dbReference>
<dbReference type="Gene3D" id="3.20.20.70">
    <property type="entry name" value="Aldolase class I"/>
    <property type="match status" value="1"/>
</dbReference>
<accession>A0A7C9RQ59</accession>
<dbReference type="GO" id="GO:0005975">
    <property type="term" value="P:carbohydrate metabolic process"/>
    <property type="evidence" value="ECO:0007669"/>
    <property type="project" value="UniProtKB-ARBA"/>
</dbReference>
<sequence length="838" mass="90186">MAVRAVAVAVLVAGLVVPPAQASSDGPRAVVSASGGAVTLAVTLGGKTVVQPSPVGITTERADLSSGLSFASKSRRAIFERYRTTSGKKRDRTVRATETTYRFTSGANKLNLVVRESPDGVAYRYELPQDTGAVTGEASAFVLPADSPAWLAKFRRDYENPFLQMTAGTAEPAEYMHPALFEVGGTYALVTESDVDGRYSGGRLVHTGGGRYQVKLWDEKVAVSGALKTPWRTVIVGSLATVTESTLVDDLAPPSRVRDTSWIKPGPAIWTWLAGGRTVQQDLARQKEFVDYAAARGWPYVVVDAGWYDDPNWRRTSFIPELVRYAKARGVGIHTWVRFSSVDTAEKRADYLPWLRKWGVQGLKIDFMDSDGQERYRWYDEILPETARMHFLINFHGATLPHGVHRTWPHVMTTEAVHGAEKSSGLTTSHLTALPFTRNVVGGMDYTPGGFHRTRANTDAGELALSVLYESGVQNLAGRPDSYDARPLARWFLEQAPTAWDETRLLSGRPTESVVMARRDGDRWFVGGAVAGEARVVDLPALGQGRWLVEVVRDGVAGLVKETHVTSGKLTIPVAKDGGFAALVCRPDRATCARPTHGIPSTSVVTTPELVSVQPGQVFETSGTVTNTSDRPLYGVTFAPRVPSGWTVSGAVKAFRLAQGESLSGRWTVRVGANPVVGLTDVPVEARFSAGFSAEKVTRAHVWKPLPAGQSYLAGNDRSVEGRTLTTGGVRFGKGIGTTPADRTFELGTCTRFDATVGVDDEVDGRVDRAAGVGGSVVFAVLGDGRVLYESPLRRSVDPALPISVDLGGIKSLTLRVTDGGDGTSLDNAVWGDARVTC</sequence>
<dbReference type="Pfam" id="PF10633">
    <property type="entry name" value="NPCBM_assoc"/>
    <property type="match status" value="1"/>
</dbReference>
<keyword evidence="2" id="KW-0326">Glycosidase</keyword>
<dbReference type="SMART" id="SM00776">
    <property type="entry name" value="NPCBM"/>
    <property type="match status" value="1"/>
</dbReference>
<feature type="signal peptide" evidence="3">
    <location>
        <begin position="1"/>
        <end position="22"/>
    </location>
</feature>
<dbReference type="Pfam" id="PF10566">
    <property type="entry name" value="Glyco_hydro_97"/>
    <property type="match status" value="1"/>
</dbReference>
<name>A0A7C9RQ59_9PSEU</name>
<dbReference type="Gene3D" id="2.60.40.10">
    <property type="entry name" value="Immunoglobulins"/>
    <property type="match status" value="1"/>
</dbReference>
<dbReference type="SUPFAM" id="SSF49785">
    <property type="entry name" value="Galactose-binding domain-like"/>
    <property type="match status" value="1"/>
</dbReference>
<dbReference type="InterPro" id="IPR019563">
    <property type="entry name" value="GH97_catalytic"/>
</dbReference>
<dbReference type="InterPro" id="IPR013780">
    <property type="entry name" value="Glyco_hydro_b"/>
</dbReference>
<dbReference type="InterPro" id="IPR052720">
    <property type="entry name" value="Glycosyl_hydrolase_97"/>
</dbReference>
<proteinExistence type="predicted"/>
<evidence type="ECO:0000256" key="3">
    <source>
        <dbReference type="SAM" id="SignalP"/>
    </source>
</evidence>
<dbReference type="InterPro" id="IPR008979">
    <property type="entry name" value="Galactose-bd-like_sf"/>
</dbReference>
<dbReference type="AlphaFoldDB" id="A0A7C9RQ59"/>
<dbReference type="Pfam" id="PF14508">
    <property type="entry name" value="GH97_N"/>
    <property type="match status" value="1"/>
</dbReference>